<dbReference type="EMBL" id="JANRML010000119">
    <property type="protein sequence ID" value="MCZ2221978.1"/>
    <property type="molecule type" value="Genomic_DNA"/>
</dbReference>
<keyword evidence="4" id="KW-1185">Reference proteome</keyword>
<dbReference type="InterPro" id="IPR053134">
    <property type="entry name" value="RNA-dir_DNA_polymerase"/>
</dbReference>
<dbReference type="InterPro" id="IPR001584">
    <property type="entry name" value="Integrase_cat-core"/>
</dbReference>
<keyword evidence="3" id="KW-0695">RNA-directed DNA polymerase</keyword>
<dbReference type="PANTHER" id="PTHR24559">
    <property type="entry name" value="TRANSPOSON TY3-I GAG-POL POLYPROTEIN"/>
    <property type="match status" value="1"/>
</dbReference>
<keyword evidence="3" id="KW-0548">Nucleotidyltransferase</keyword>
<dbReference type="GO" id="GO:0003964">
    <property type="term" value="F:RNA-directed DNA polymerase activity"/>
    <property type="evidence" value="ECO:0007669"/>
    <property type="project" value="UniProtKB-KW"/>
</dbReference>
<evidence type="ECO:0000313" key="4">
    <source>
        <dbReference type="Proteomes" id="UP001071110"/>
    </source>
</evidence>
<keyword evidence="3" id="KW-0808">Transferase</keyword>
<dbReference type="RefSeq" id="WP_269028665.1">
    <property type="nucleotide sequence ID" value="NZ_JANRML010000119.1"/>
</dbReference>
<comment type="caution">
    <text evidence="3">The sequence shown here is derived from an EMBL/GenBank/DDBJ whole genome shotgun (WGS) entry which is preliminary data.</text>
</comment>
<gene>
    <name evidence="3" type="ORF">NUW87_11515</name>
</gene>
<dbReference type="Pfam" id="PF00078">
    <property type="entry name" value="RVT_1"/>
    <property type="match status" value="1"/>
</dbReference>
<dbReference type="Gene3D" id="3.10.10.10">
    <property type="entry name" value="HIV Type 1 Reverse Transcriptase, subunit A, domain 1"/>
    <property type="match status" value="1"/>
</dbReference>
<dbReference type="Gene3D" id="3.30.70.270">
    <property type="match status" value="1"/>
</dbReference>
<dbReference type="PANTHER" id="PTHR24559:SF444">
    <property type="entry name" value="REVERSE TRANSCRIPTASE DOMAIN-CONTAINING PROTEIN"/>
    <property type="match status" value="1"/>
</dbReference>
<dbReference type="GO" id="GO:0015074">
    <property type="term" value="P:DNA integration"/>
    <property type="evidence" value="ECO:0007669"/>
    <property type="project" value="InterPro"/>
</dbReference>
<accession>A0A9Q4NSJ9</accession>
<reference evidence="3" key="1">
    <citation type="submission" date="2022-08" db="EMBL/GenBank/DDBJ databases">
        <title>Corynebacterium sp. nov., isolated from clinical breast specimens.</title>
        <authorList>
            <person name="Zhang T."/>
        </authorList>
    </citation>
    <scope>NUCLEOTIDE SEQUENCE</scope>
    <source>
        <strain evidence="3">CCUG 57942</strain>
    </source>
</reference>
<organism evidence="3 4">
    <name type="scientific">Corynebacterium pilbarense</name>
    <dbReference type="NCBI Taxonomy" id="1288393"/>
    <lineage>
        <taxon>Bacteria</taxon>
        <taxon>Bacillati</taxon>
        <taxon>Actinomycetota</taxon>
        <taxon>Actinomycetes</taxon>
        <taxon>Mycobacteriales</taxon>
        <taxon>Corynebacteriaceae</taxon>
        <taxon>Corynebacterium</taxon>
    </lineage>
</organism>
<dbReference type="InterPro" id="IPR043128">
    <property type="entry name" value="Rev_trsase/Diguanyl_cyclase"/>
</dbReference>
<comment type="function">
    <text evidence="1">Poorly processive, error-prone DNA polymerase involved in untargeted mutagenesis. Copies undamaged DNA at stalled replication forks, which arise in vivo from mismatched or misaligned primer ends. These misaligned primers can be extended by PolIV. Exhibits no 3'-5' exonuclease (proofreading) activity. May be involved in translesional synthesis, in conjunction with the beta clamp from PolIII.</text>
</comment>
<evidence type="ECO:0000259" key="2">
    <source>
        <dbReference type="PROSITE" id="PS50994"/>
    </source>
</evidence>
<sequence>MDTLAGKRYFSFLDGYSGYNQIQIAPEDQDKTTFTCPWGTYAYKVLPFGLCNAPATFQRDVLGVFADLIHDCVEVYMDDFTVYGNTFEEALSPQANGQVEAVNKTLKTILR</sequence>
<evidence type="ECO:0000313" key="3">
    <source>
        <dbReference type="EMBL" id="MCZ2221978.1"/>
    </source>
</evidence>
<dbReference type="InterPro" id="IPR043502">
    <property type="entry name" value="DNA/RNA_pol_sf"/>
</dbReference>
<protein>
    <submittedName>
        <fullName evidence="3">Reverse transcriptase family protein</fullName>
    </submittedName>
</protein>
<evidence type="ECO:0000256" key="1">
    <source>
        <dbReference type="ARBA" id="ARBA00025589"/>
    </source>
</evidence>
<dbReference type="CDD" id="cd01647">
    <property type="entry name" value="RT_LTR"/>
    <property type="match status" value="1"/>
</dbReference>
<dbReference type="PROSITE" id="PS50994">
    <property type="entry name" value="INTEGRASE"/>
    <property type="match status" value="1"/>
</dbReference>
<dbReference type="Proteomes" id="UP001071110">
    <property type="component" value="Unassembled WGS sequence"/>
</dbReference>
<dbReference type="SUPFAM" id="SSF56672">
    <property type="entry name" value="DNA/RNA polymerases"/>
    <property type="match status" value="1"/>
</dbReference>
<feature type="domain" description="Integrase catalytic" evidence="2">
    <location>
        <begin position="1"/>
        <end position="111"/>
    </location>
</feature>
<dbReference type="InterPro" id="IPR000477">
    <property type="entry name" value="RT_dom"/>
</dbReference>
<proteinExistence type="predicted"/>
<dbReference type="AlphaFoldDB" id="A0A9Q4NSJ9"/>
<name>A0A9Q4NSJ9_9CORY</name>